<evidence type="ECO:0000256" key="10">
    <source>
        <dbReference type="ARBA" id="ARBA00023180"/>
    </source>
</evidence>
<reference evidence="16 17" key="1">
    <citation type="submission" date="2018-08" db="EMBL/GenBank/DDBJ databases">
        <title>Sequencing the genomes of 1000 actinobacteria strains.</title>
        <authorList>
            <person name="Klenk H.-P."/>
        </authorList>
    </citation>
    <scope>NUCLEOTIDE SEQUENCE [LARGE SCALE GENOMIC DNA]</scope>
    <source>
        <strain evidence="16 17">DSM 22891</strain>
    </source>
</reference>
<evidence type="ECO:0000256" key="11">
    <source>
        <dbReference type="ARBA" id="ARBA00023201"/>
    </source>
</evidence>
<dbReference type="PANTHER" id="PTHR42985:SF40">
    <property type="entry name" value="LD47995P-RELATED"/>
    <property type="match status" value="1"/>
</dbReference>
<keyword evidence="10" id="KW-0325">Glycoprotein</keyword>
<keyword evidence="17" id="KW-1185">Reference proteome</keyword>
<dbReference type="Gene3D" id="1.20.1730.10">
    <property type="entry name" value="Sodium/glucose cotransporter"/>
    <property type="match status" value="1"/>
</dbReference>
<dbReference type="InterPro" id="IPR051163">
    <property type="entry name" value="Sodium:Solute_Symporter_SSF"/>
</dbReference>
<feature type="transmembrane region" description="Helical" evidence="15">
    <location>
        <begin position="6"/>
        <end position="23"/>
    </location>
</feature>
<dbReference type="AlphaFoldDB" id="A0A3D9UZR0"/>
<dbReference type="Pfam" id="PF00474">
    <property type="entry name" value="SSF"/>
    <property type="match status" value="1"/>
</dbReference>
<dbReference type="EMBL" id="QTUC01000001">
    <property type="protein sequence ID" value="REF35022.1"/>
    <property type="molecule type" value="Genomic_DNA"/>
</dbReference>
<keyword evidence="11" id="KW-0739">Sodium transport</keyword>
<comment type="catalytic activity">
    <reaction evidence="12">
        <text>iodide(out) + 2 Na(+)(out) = iodide(in) + 2 Na(+)(in)</text>
        <dbReference type="Rhea" id="RHEA:71207"/>
        <dbReference type="ChEBI" id="CHEBI:16382"/>
        <dbReference type="ChEBI" id="CHEBI:29101"/>
    </reaction>
</comment>
<evidence type="ECO:0000313" key="17">
    <source>
        <dbReference type="Proteomes" id="UP000256485"/>
    </source>
</evidence>
<protein>
    <submittedName>
        <fullName evidence="16">SSS family solute:Na+ symporter</fullName>
    </submittedName>
</protein>
<keyword evidence="6 15" id="KW-1133">Transmembrane helix</keyword>
<evidence type="ECO:0000256" key="7">
    <source>
        <dbReference type="ARBA" id="ARBA00023053"/>
    </source>
</evidence>
<evidence type="ECO:0000313" key="16">
    <source>
        <dbReference type="EMBL" id="REF35022.1"/>
    </source>
</evidence>
<feature type="transmembrane region" description="Helical" evidence="15">
    <location>
        <begin position="43"/>
        <end position="67"/>
    </location>
</feature>
<dbReference type="GO" id="GO:0015293">
    <property type="term" value="F:symporter activity"/>
    <property type="evidence" value="ECO:0007669"/>
    <property type="project" value="TreeGrafter"/>
</dbReference>
<evidence type="ECO:0000256" key="8">
    <source>
        <dbReference type="ARBA" id="ARBA00023065"/>
    </source>
</evidence>
<dbReference type="InterPro" id="IPR001734">
    <property type="entry name" value="Na/solute_symporter"/>
</dbReference>
<feature type="region of interest" description="Disordered" evidence="14">
    <location>
        <begin position="495"/>
        <end position="526"/>
    </location>
</feature>
<evidence type="ECO:0000256" key="14">
    <source>
        <dbReference type="SAM" id="MobiDB-lite"/>
    </source>
</evidence>
<evidence type="ECO:0000256" key="13">
    <source>
        <dbReference type="RuleBase" id="RU362091"/>
    </source>
</evidence>
<evidence type="ECO:0000256" key="3">
    <source>
        <dbReference type="ARBA" id="ARBA00022448"/>
    </source>
</evidence>
<comment type="similarity">
    <text evidence="2 13">Belongs to the sodium:solute symporter (SSF) (TC 2.A.21) family.</text>
</comment>
<feature type="transmembrane region" description="Helical" evidence="15">
    <location>
        <begin position="424"/>
        <end position="444"/>
    </location>
</feature>
<accession>A0A3D9UZR0</accession>
<feature type="transmembrane region" description="Helical" evidence="15">
    <location>
        <begin position="365"/>
        <end position="385"/>
    </location>
</feature>
<gene>
    <name evidence="16" type="ORF">DFJ64_0391</name>
</gene>
<dbReference type="InterPro" id="IPR018212">
    <property type="entry name" value="Na/solute_symporter_CS"/>
</dbReference>
<evidence type="ECO:0000256" key="15">
    <source>
        <dbReference type="SAM" id="Phobius"/>
    </source>
</evidence>
<dbReference type="CDD" id="cd11477">
    <property type="entry name" value="SLC5sbd_u1"/>
    <property type="match status" value="1"/>
</dbReference>
<sequence length="526" mass="56162">MGALDWLVLLGYFGVMVGIGLWARARIRSARDFFVAGGRMPWWLSGISHHMSGYSAAVFVGYAAVAYTHGFTLYVWWAIPITIAMLVGAATFAPRWPRLRRRLGIISPLEYLATRYDVPTQQLLAWSGTALKVFDVGAKWAATAILLEVFAGVPLAWGILLTGGVTLVYSTVGGLWADALTDFGQFVIQALAGLTLFVAVLTRLGGIPALWEVWDRLPPEHARPFNGEYTVVFVLAYVLISTLSYNGGTWNLAQRFIAAPSGESARRAALLSAGLYLLWPLVLFFPMWAAPLLLPDLEDPSQSYALLTTQLLPAGLVGLVLAGMFAHTMAMTSSDANAISAVVIRDILPRLWKGARSMSGRVELAAGRFSVFTFIALSMVIALAADSFGGVLGLIVLWFGALVGPIAIPMLLGMLPAFRRCGPSAAVVSWAGGLVVFTLVKYVFDDSIAALGGDLQTTFTVAGPVLCALLLFVAVGYLRPSRDSRALALVAALTRDEDEPEPTGRASSSAADVGSSPPHGRGGLRA</sequence>
<keyword evidence="3" id="KW-0813">Transport</keyword>
<dbReference type="RefSeq" id="WP_115848880.1">
    <property type="nucleotide sequence ID" value="NZ_QTUC01000001.1"/>
</dbReference>
<dbReference type="GO" id="GO:0005886">
    <property type="term" value="C:plasma membrane"/>
    <property type="evidence" value="ECO:0007669"/>
    <property type="project" value="UniProtKB-SubCell"/>
</dbReference>
<evidence type="ECO:0000256" key="9">
    <source>
        <dbReference type="ARBA" id="ARBA00023136"/>
    </source>
</evidence>
<comment type="subcellular location">
    <subcellularLocation>
        <location evidence="1">Cell membrane</location>
        <topology evidence="1">Multi-pass membrane protein</topology>
    </subcellularLocation>
</comment>
<dbReference type="GO" id="GO:0098660">
    <property type="term" value="P:inorganic ion transmembrane transport"/>
    <property type="evidence" value="ECO:0007669"/>
    <property type="project" value="UniProtKB-ARBA"/>
</dbReference>
<keyword evidence="8" id="KW-0406">Ion transport</keyword>
<dbReference type="PROSITE" id="PS00456">
    <property type="entry name" value="NA_SOLUT_SYMP_1"/>
    <property type="match status" value="1"/>
</dbReference>
<feature type="transmembrane region" description="Helical" evidence="15">
    <location>
        <begin position="229"/>
        <end position="247"/>
    </location>
</feature>
<keyword evidence="9 15" id="KW-0472">Membrane</keyword>
<evidence type="ECO:0000256" key="5">
    <source>
        <dbReference type="ARBA" id="ARBA00022692"/>
    </source>
</evidence>
<dbReference type="GO" id="GO:0006814">
    <property type="term" value="P:sodium ion transport"/>
    <property type="evidence" value="ECO:0007669"/>
    <property type="project" value="UniProtKB-KW"/>
</dbReference>
<dbReference type="Proteomes" id="UP000256485">
    <property type="component" value="Unassembled WGS sequence"/>
</dbReference>
<keyword evidence="4" id="KW-1003">Cell membrane</keyword>
<feature type="transmembrane region" description="Helical" evidence="15">
    <location>
        <begin position="304"/>
        <end position="326"/>
    </location>
</feature>
<evidence type="ECO:0000256" key="4">
    <source>
        <dbReference type="ARBA" id="ARBA00022475"/>
    </source>
</evidence>
<feature type="transmembrane region" description="Helical" evidence="15">
    <location>
        <begin position="391"/>
        <end position="412"/>
    </location>
</feature>
<feature type="transmembrane region" description="Helical" evidence="15">
    <location>
        <begin position="268"/>
        <end position="289"/>
    </location>
</feature>
<evidence type="ECO:0000256" key="12">
    <source>
        <dbReference type="ARBA" id="ARBA00036099"/>
    </source>
</evidence>
<feature type="transmembrane region" description="Helical" evidence="15">
    <location>
        <begin position="186"/>
        <end position="209"/>
    </location>
</feature>
<evidence type="ECO:0000256" key="1">
    <source>
        <dbReference type="ARBA" id="ARBA00004651"/>
    </source>
</evidence>
<dbReference type="PANTHER" id="PTHR42985">
    <property type="entry name" value="SODIUM-COUPLED MONOCARBOXYLATE TRANSPORTER"/>
    <property type="match status" value="1"/>
</dbReference>
<organism evidence="16 17">
    <name type="scientific">Thermasporomyces composti</name>
    <dbReference type="NCBI Taxonomy" id="696763"/>
    <lineage>
        <taxon>Bacteria</taxon>
        <taxon>Bacillati</taxon>
        <taxon>Actinomycetota</taxon>
        <taxon>Actinomycetes</taxon>
        <taxon>Propionibacteriales</taxon>
        <taxon>Nocardioidaceae</taxon>
        <taxon>Thermasporomyces</taxon>
    </lineage>
</organism>
<evidence type="ECO:0000256" key="2">
    <source>
        <dbReference type="ARBA" id="ARBA00006434"/>
    </source>
</evidence>
<dbReference type="OrthoDB" id="9789704at2"/>
<proteinExistence type="inferred from homology"/>
<dbReference type="InterPro" id="IPR038377">
    <property type="entry name" value="Na/Glc_symporter_sf"/>
</dbReference>
<dbReference type="GO" id="GO:0015075">
    <property type="term" value="F:monoatomic ion transmembrane transporter activity"/>
    <property type="evidence" value="ECO:0007669"/>
    <property type="project" value="UniProtKB-ARBA"/>
</dbReference>
<keyword evidence="5 15" id="KW-0812">Transmembrane</keyword>
<name>A0A3D9UZR0_THECX</name>
<comment type="caution">
    <text evidence="16">The sequence shown here is derived from an EMBL/GenBank/DDBJ whole genome shotgun (WGS) entry which is preliminary data.</text>
</comment>
<evidence type="ECO:0000256" key="6">
    <source>
        <dbReference type="ARBA" id="ARBA00022989"/>
    </source>
</evidence>
<dbReference type="PROSITE" id="PS50283">
    <property type="entry name" value="NA_SOLUT_SYMP_3"/>
    <property type="match status" value="1"/>
</dbReference>
<feature type="transmembrane region" description="Helical" evidence="15">
    <location>
        <begin position="73"/>
        <end position="93"/>
    </location>
</feature>
<keyword evidence="7" id="KW-0915">Sodium</keyword>
<feature type="transmembrane region" description="Helical" evidence="15">
    <location>
        <begin position="456"/>
        <end position="478"/>
    </location>
</feature>